<dbReference type="Pfam" id="PF01596">
    <property type="entry name" value="Methyltransf_3"/>
    <property type="match status" value="1"/>
</dbReference>
<protein>
    <submittedName>
        <fullName evidence="4">O-methyltransferase</fullName>
    </submittedName>
</protein>
<comment type="caution">
    <text evidence="4">The sequence shown here is derived from an EMBL/GenBank/DDBJ whole genome shotgun (WGS) entry which is preliminary data.</text>
</comment>
<dbReference type="SUPFAM" id="SSF53335">
    <property type="entry name" value="S-adenosyl-L-methionine-dependent methyltransferases"/>
    <property type="match status" value="1"/>
</dbReference>
<evidence type="ECO:0000256" key="2">
    <source>
        <dbReference type="ARBA" id="ARBA00022679"/>
    </source>
</evidence>
<proteinExistence type="predicted"/>
<dbReference type="InterPro" id="IPR029063">
    <property type="entry name" value="SAM-dependent_MTases_sf"/>
</dbReference>
<gene>
    <name evidence="4" type="ORF">N7548_04125</name>
</gene>
<dbReference type="InterPro" id="IPR002935">
    <property type="entry name" value="SAM_O-MeTrfase"/>
</dbReference>
<accession>A0ABT2Y5J3</accession>
<evidence type="ECO:0000313" key="5">
    <source>
        <dbReference type="Proteomes" id="UP001177160"/>
    </source>
</evidence>
<dbReference type="PANTHER" id="PTHR10509:SF14">
    <property type="entry name" value="CAFFEOYL-COA O-METHYLTRANSFERASE 3-RELATED"/>
    <property type="match status" value="1"/>
</dbReference>
<keyword evidence="3" id="KW-0949">S-adenosyl-L-methionine</keyword>
<dbReference type="PANTHER" id="PTHR10509">
    <property type="entry name" value="O-METHYLTRANSFERASE-RELATED"/>
    <property type="match status" value="1"/>
</dbReference>
<dbReference type="Proteomes" id="UP001177160">
    <property type="component" value="Unassembled WGS sequence"/>
</dbReference>
<name>A0ABT2Y5J3_9MOLU</name>
<dbReference type="RefSeq" id="WP_263608170.1">
    <property type="nucleotide sequence ID" value="NZ_JAOVQM010000002.1"/>
</dbReference>
<sequence length="200" mass="22560">MHKTTRTNLTKINELKLKAQSLKVPILSDDGLLFLVETLQKYNVQSVLEIGSAVGYSAIAMATHTGAHVTTIEREVDLHAFAVKNVASFGLEHQITLILGDALEVELNPHSRFDAIFIDAAKAQYEKFFTKYEPYLSDKGIIITDNLNFHHVDIETVSRGTKNLVKRLEAFKQFLKEHPEYDSELFDIGDGMSISKRNRP</sequence>
<evidence type="ECO:0000256" key="3">
    <source>
        <dbReference type="ARBA" id="ARBA00022691"/>
    </source>
</evidence>
<reference evidence="4" key="1">
    <citation type="submission" date="2022-09" db="EMBL/GenBank/DDBJ databases">
        <title>Novel Mycoplasma species identified in domestic and wild animals.</title>
        <authorList>
            <person name="Volokhov D.V."/>
            <person name="Furtak V.A."/>
            <person name="Zagorodnyaya T.A."/>
        </authorList>
    </citation>
    <scope>NUCLEOTIDE SEQUENCE</scope>
    <source>
        <strain evidence="4">Oakley</strain>
    </source>
</reference>
<dbReference type="CDD" id="cd02440">
    <property type="entry name" value="AdoMet_MTases"/>
    <property type="match status" value="1"/>
</dbReference>
<keyword evidence="1" id="KW-0489">Methyltransferase</keyword>
<dbReference type="EMBL" id="JAOVQM010000002">
    <property type="protein sequence ID" value="MCV2232010.1"/>
    <property type="molecule type" value="Genomic_DNA"/>
</dbReference>
<evidence type="ECO:0000256" key="1">
    <source>
        <dbReference type="ARBA" id="ARBA00022603"/>
    </source>
</evidence>
<dbReference type="InterPro" id="IPR050362">
    <property type="entry name" value="Cation-dep_OMT"/>
</dbReference>
<evidence type="ECO:0000313" key="4">
    <source>
        <dbReference type="EMBL" id="MCV2232010.1"/>
    </source>
</evidence>
<keyword evidence="2" id="KW-0808">Transferase</keyword>
<dbReference type="Gene3D" id="3.40.50.150">
    <property type="entry name" value="Vaccinia Virus protein VP39"/>
    <property type="match status" value="1"/>
</dbReference>
<dbReference type="PROSITE" id="PS51682">
    <property type="entry name" value="SAM_OMT_I"/>
    <property type="match status" value="1"/>
</dbReference>
<keyword evidence="5" id="KW-1185">Reference proteome</keyword>
<organism evidence="4 5">
    <name type="scientific">Paracholeplasma manati</name>
    <dbReference type="NCBI Taxonomy" id="591373"/>
    <lineage>
        <taxon>Bacteria</taxon>
        <taxon>Bacillati</taxon>
        <taxon>Mycoplasmatota</taxon>
        <taxon>Mollicutes</taxon>
        <taxon>Acholeplasmatales</taxon>
        <taxon>Acholeplasmataceae</taxon>
        <taxon>Paracholeplasma</taxon>
    </lineage>
</organism>